<keyword evidence="2" id="KW-0732">Signal</keyword>
<gene>
    <name evidence="3" type="ORF">L195_g031758</name>
</gene>
<evidence type="ECO:0000313" key="4">
    <source>
        <dbReference type="Proteomes" id="UP000236291"/>
    </source>
</evidence>
<accession>A0A2K3LBB1</accession>
<feature type="signal peptide" evidence="2">
    <location>
        <begin position="1"/>
        <end position="31"/>
    </location>
</feature>
<dbReference type="AlphaFoldDB" id="A0A2K3LBB1"/>
<comment type="caution">
    <text evidence="3">The sequence shown here is derived from an EMBL/GenBank/DDBJ whole genome shotgun (WGS) entry which is preliminary data.</text>
</comment>
<feature type="region of interest" description="Disordered" evidence="1">
    <location>
        <begin position="79"/>
        <end position="134"/>
    </location>
</feature>
<organism evidence="3 4">
    <name type="scientific">Trifolium pratense</name>
    <name type="common">Red clover</name>
    <dbReference type="NCBI Taxonomy" id="57577"/>
    <lineage>
        <taxon>Eukaryota</taxon>
        <taxon>Viridiplantae</taxon>
        <taxon>Streptophyta</taxon>
        <taxon>Embryophyta</taxon>
        <taxon>Tracheophyta</taxon>
        <taxon>Spermatophyta</taxon>
        <taxon>Magnoliopsida</taxon>
        <taxon>eudicotyledons</taxon>
        <taxon>Gunneridae</taxon>
        <taxon>Pentapetalae</taxon>
        <taxon>rosids</taxon>
        <taxon>fabids</taxon>
        <taxon>Fabales</taxon>
        <taxon>Fabaceae</taxon>
        <taxon>Papilionoideae</taxon>
        <taxon>50 kb inversion clade</taxon>
        <taxon>NPAAA clade</taxon>
        <taxon>Hologalegina</taxon>
        <taxon>IRL clade</taxon>
        <taxon>Trifolieae</taxon>
        <taxon>Trifolium</taxon>
    </lineage>
</organism>
<evidence type="ECO:0000256" key="1">
    <source>
        <dbReference type="SAM" id="MobiDB-lite"/>
    </source>
</evidence>
<sequence length="134" mass="15143">MSGLTKMTKMASFSFLVFLLVTLTVISQGLANFSRTRIIPNHPFYYRPPPTEKPPLYGPSIGKTPGYVSIVPQPSPINRTPIYRTPVEKPPAYKPPAEKPPIHYRQRVGKQPPYNPPIESPLIYKPYPPPTYKP</sequence>
<dbReference type="EMBL" id="ASHM01029653">
    <property type="protein sequence ID" value="PNX75816.1"/>
    <property type="molecule type" value="Genomic_DNA"/>
</dbReference>
<proteinExistence type="predicted"/>
<evidence type="ECO:0000256" key="2">
    <source>
        <dbReference type="SAM" id="SignalP"/>
    </source>
</evidence>
<protein>
    <submittedName>
        <fullName evidence="3">Extensin-like repeat protein</fullName>
    </submittedName>
</protein>
<reference evidence="3 4" key="2">
    <citation type="journal article" date="2017" name="Front. Plant Sci.">
        <title>Gene Classification and Mining of Molecular Markers Useful in Red Clover (Trifolium pratense) Breeding.</title>
        <authorList>
            <person name="Istvanek J."/>
            <person name="Dluhosova J."/>
            <person name="Dluhos P."/>
            <person name="Patkova L."/>
            <person name="Nedelnik J."/>
            <person name="Repkova J."/>
        </authorList>
    </citation>
    <scope>NUCLEOTIDE SEQUENCE [LARGE SCALE GENOMIC DNA]</scope>
    <source>
        <strain evidence="4">cv. Tatra</strain>
        <tissue evidence="3">Young leaves</tissue>
    </source>
</reference>
<evidence type="ECO:0000313" key="3">
    <source>
        <dbReference type="EMBL" id="PNX75816.1"/>
    </source>
</evidence>
<feature type="chain" id="PRO_5014325425" evidence="2">
    <location>
        <begin position="32"/>
        <end position="134"/>
    </location>
</feature>
<dbReference type="Proteomes" id="UP000236291">
    <property type="component" value="Unassembled WGS sequence"/>
</dbReference>
<name>A0A2K3LBB1_TRIPR</name>
<reference evidence="3 4" key="1">
    <citation type="journal article" date="2014" name="Am. J. Bot.">
        <title>Genome assembly and annotation for red clover (Trifolium pratense; Fabaceae).</title>
        <authorList>
            <person name="Istvanek J."/>
            <person name="Jaros M."/>
            <person name="Krenek A."/>
            <person name="Repkova J."/>
        </authorList>
    </citation>
    <scope>NUCLEOTIDE SEQUENCE [LARGE SCALE GENOMIC DNA]</scope>
    <source>
        <strain evidence="4">cv. Tatra</strain>
        <tissue evidence="3">Young leaves</tissue>
    </source>
</reference>